<dbReference type="InterPro" id="IPR036505">
    <property type="entry name" value="Amidase/PGRP_sf"/>
</dbReference>
<organism evidence="2">
    <name type="scientific">marine sediment metagenome</name>
    <dbReference type="NCBI Taxonomy" id="412755"/>
    <lineage>
        <taxon>unclassified sequences</taxon>
        <taxon>metagenomes</taxon>
        <taxon>ecological metagenomes</taxon>
    </lineage>
</organism>
<accession>A0A0F9KFK4</accession>
<dbReference type="Gene3D" id="3.40.80.10">
    <property type="entry name" value="Peptidoglycan recognition protein-like"/>
    <property type="match status" value="1"/>
</dbReference>
<gene>
    <name evidence="2" type="ORF">LCGC14_1640520</name>
</gene>
<comment type="caution">
    <text evidence="2">The sequence shown here is derived from an EMBL/GenBank/DDBJ whole genome shotgun (WGS) entry which is preliminary data.</text>
</comment>
<proteinExistence type="predicted"/>
<feature type="region of interest" description="Disordered" evidence="1">
    <location>
        <begin position="213"/>
        <end position="241"/>
    </location>
</feature>
<protein>
    <submittedName>
        <fullName evidence="2">Uncharacterized protein</fullName>
    </submittedName>
</protein>
<evidence type="ECO:0000256" key="1">
    <source>
        <dbReference type="SAM" id="MobiDB-lite"/>
    </source>
</evidence>
<evidence type="ECO:0000313" key="2">
    <source>
        <dbReference type="EMBL" id="KKM20928.1"/>
    </source>
</evidence>
<reference evidence="2" key="1">
    <citation type="journal article" date="2015" name="Nature">
        <title>Complex archaea that bridge the gap between prokaryotes and eukaryotes.</title>
        <authorList>
            <person name="Spang A."/>
            <person name="Saw J.H."/>
            <person name="Jorgensen S.L."/>
            <person name="Zaremba-Niedzwiedzka K."/>
            <person name="Martijn J."/>
            <person name="Lind A.E."/>
            <person name="van Eijk R."/>
            <person name="Schleper C."/>
            <person name="Guy L."/>
            <person name="Ettema T.J."/>
        </authorList>
    </citation>
    <scope>NUCLEOTIDE SEQUENCE</scope>
</reference>
<dbReference type="AlphaFoldDB" id="A0A0F9KFK4"/>
<dbReference type="SUPFAM" id="SSF55846">
    <property type="entry name" value="N-acetylmuramoyl-L-alanine amidase-like"/>
    <property type="match status" value="1"/>
</dbReference>
<feature type="non-terminal residue" evidence="2">
    <location>
        <position position="1"/>
    </location>
</feature>
<dbReference type="GO" id="GO:0009253">
    <property type="term" value="P:peptidoglycan catabolic process"/>
    <property type="evidence" value="ECO:0007669"/>
    <property type="project" value="InterPro"/>
</dbReference>
<name>A0A0F9KFK4_9ZZZZ</name>
<dbReference type="EMBL" id="LAZR01013667">
    <property type="protein sequence ID" value="KKM20928.1"/>
    <property type="molecule type" value="Genomic_DNA"/>
</dbReference>
<sequence>LLPLTAVAKSDWRRVRPGGPDDVTAIAIHYMGKEYFFPAEGATEQDEINQARMIHIYHLGIGYGGIGYNGLAFESGRSYYTADYNRWGAAVKGRNDSTLSFAGMFGGHVIPPRGIQDGLADLIGDADETYLADSERPVKGHRDFTRTSCPGDLWQQWVPGLRAAALQEGDMAMTPEQQAQLQRLILAEKDFRVVEKQVWEAIQSLQKRVDSLRDAARSQGPSEARMRAIAQEEDRKLKVTK</sequence>
<dbReference type="GO" id="GO:0008745">
    <property type="term" value="F:N-acetylmuramoyl-L-alanine amidase activity"/>
    <property type="evidence" value="ECO:0007669"/>
    <property type="project" value="InterPro"/>
</dbReference>
<feature type="compositionally biased region" description="Basic and acidic residues" evidence="1">
    <location>
        <begin position="224"/>
        <end position="241"/>
    </location>
</feature>